<gene>
    <name evidence="1" type="ORF">UK15_07740</name>
</gene>
<keyword evidence="2" id="KW-1185">Reference proteome</keyword>
<evidence type="ECO:0000313" key="1">
    <source>
        <dbReference type="EMBL" id="KJK40235.1"/>
    </source>
</evidence>
<dbReference type="InterPro" id="IPR027417">
    <property type="entry name" value="P-loop_NTPase"/>
</dbReference>
<dbReference type="Pfam" id="PF03237">
    <property type="entry name" value="Terminase_6N"/>
    <property type="match status" value="1"/>
</dbReference>
<dbReference type="Proteomes" id="UP000034786">
    <property type="component" value="Unassembled WGS sequence"/>
</dbReference>
<dbReference type="NCBIfam" id="TIGR01547">
    <property type="entry name" value="phage_term_2"/>
    <property type="match status" value="1"/>
</dbReference>
<dbReference type="PATRIC" id="fig|284040.3.peg.4835"/>
<dbReference type="Gene3D" id="3.40.50.300">
    <property type="entry name" value="P-loop containing nucleotide triphosphate hydrolases"/>
    <property type="match status" value="1"/>
</dbReference>
<dbReference type="Gene3D" id="3.30.420.280">
    <property type="match status" value="1"/>
</dbReference>
<sequence>MEITSPRLSDKQERSIAHSTAWLNVWEGSVRSGKTVASLLRWLMYVVTAPQGGQLVVVGKTYDTVARNVFGPLQDPSLVGPEIAKLITYTRGSSVAWILGRQIEVITANDAKAEARLRGLTGAGAYVDELTLLPKEFFKRLVDRMSVSGALIFATTNPDNPGHWAKKEWLNRADELGIRTWHFVMDDNPALSEDYKARMKRNFTGLWYRRYILGHWVQSEGAIYEQFDVKKHVVSTLPRIDRWLCDAIDYGTVNPYADVLIGLGADRKLYVVSEYRYDSRRERKQMTDAEYSRARRQWLAKVKQPTTNVVGVAPEWTVVDPSAASYIEQLHRDQVPGVTQADNAVLDGIRTVSSLLSTEDLFIHESAEGLIDEIPGYSWDDEAAERGEDKPIKENDHSCDALRYGLRTTESLWRPYLPTRLEVAA</sequence>
<dbReference type="EMBL" id="JYJH01000004">
    <property type="protein sequence ID" value="KJK40235.1"/>
    <property type="molecule type" value="Genomic_DNA"/>
</dbReference>
<dbReference type="PANTHER" id="PTHR39184:SF1">
    <property type="entry name" value="PBSX PHAGE TERMINASE LARGE SUBUNIT"/>
    <property type="match status" value="1"/>
</dbReference>
<name>A0A0M2GVR9_9ACTN</name>
<proteinExistence type="predicted"/>
<evidence type="ECO:0000313" key="2">
    <source>
        <dbReference type="Proteomes" id="UP000034786"/>
    </source>
</evidence>
<accession>A0A0M2GVR9</accession>
<dbReference type="AlphaFoldDB" id="A0A0M2GVR9"/>
<organism evidence="1 2">
    <name type="scientific">Streptomyces variegatus</name>
    <dbReference type="NCBI Taxonomy" id="284040"/>
    <lineage>
        <taxon>Bacteria</taxon>
        <taxon>Bacillati</taxon>
        <taxon>Actinomycetota</taxon>
        <taxon>Actinomycetes</taxon>
        <taxon>Kitasatosporales</taxon>
        <taxon>Streptomycetaceae</taxon>
        <taxon>Streptomyces</taxon>
    </lineage>
</organism>
<reference evidence="2" key="1">
    <citation type="submission" date="2015-02" db="EMBL/GenBank/DDBJ databases">
        <authorList>
            <person name="Ju K.-S."/>
            <person name="Doroghazi J.R."/>
            <person name="Metcalf W."/>
        </authorList>
    </citation>
    <scope>NUCLEOTIDE SEQUENCE [LARGE SCALE GENOMIC DNA]</scope>
    <source>
        <strain evidence="2">NRRL B-16380</strain>
    </source>
</reference>
<dbReference type="PANTHER" id="PTHR39184">
    <property type="match status" value="1"/>
</dbReference>
<dbReference type="InterPro" id="IPR052380">
    <property type="entry name" value="Viral_DNA_packaging_terminase"/>
</dbReference>
<dbReference type="InterPro" id="IPR006437">
    <property type="entry name" value="Phage_terminase_lsu"/>
</dbReference>
<comment type="caution">
    <text evidence="1">The sequence shown here is derived from an EMBL/GenBank/DDBJ whole genome shotgun (WGS) entry which is preliminary data.</text>
</comment>
<dbReference type="RefSeq" id="WP_031137625.1">
    <property type="nucleotide sequence ID" value="NZ_JYJH01000004.1"/>
</dbReference>
<protein>
    <submittedName>
        <fullName evidence="1">Terminase</fullName>
    </submittedName>
</protein>
<dbReference type="STRING" id="284040.UK15_07740"/>